<evidence type="ECO:0000313" key="3">
    <source>
        <dbReference type="Proteomes" id="UP001385951"/>
    </source>
</evidence>
<gene>
    <name evidence="2" type="ORF">QCA50_004497</name>
</gene>
<sequence>MGQDQQQQPLTESMNMFSFENPSDPSHQYLQFDNSQFYPPQMLESEVQQQHIDPSQFMVSAPVTSQYASNNASPATPAVDSTSSYTPPPGAARAGARRVAGSWRPPPQFLVPTPAGTPQYLSPAPSAPWSGLSTN</sequence>
<feature type="region of interest" description="Disordered" evidence="1">
    <location>
        <begin position="66"/>
        <end position="135"/>
    </location>
</feature>
<evidence type="ECO:0000256" key="1">
    <source>
        <dbReference type="SAM" id="MobiDB-lite"/>
    </source>
</evidence>
<feature type="region of interest" description="Disordered" evidence="1">
    <location>
        <begin position="1"/>
        <end position="31"/>
    </location>
</feature>
<feature type="compositionally biased region" description="Low complexity" evidence="1">
    <location>
        <begin position="91"/>
        <end position="101"/>
    </location>
</feature>
<dbReference type="AlphaFoldDB" id="A0AAW0GSF7"/>
<dbReference type="Proteomes" id="UP001385951">
    <property type="component" value="Unassembled WGS sequence"/>
</dbReference>
<dbReference type="EMBL" id="JASBNA010000004">
    <property type="protein sequence ID" value="KAK7692862.1"/>
    <property type="molecule type" value="Genomic_DNA"/>
</dbReference>
<comment type="caution">
    <text evidence="2">The sequence shown here is derived from an EMBL/GenBank/DDBJ whole genome shotgun (WGS) entry which is preliminary data.</text>
</comment>
<organism evidence="2 3">
    <name type="scientific">Cerrena zonata</name>
    <dbReference type="NCBI Taxonomy" id="2478898"/>
    <lineage>
        <taxon>Eukaryota</taxon>
        <taxon>Fungi</taxon>
        <taxon>Dikarya</taxon>
        <taxon>Basidiomycota</taxon>
        <taxon>Agaricomycotina</taxon>
        <taxon>Agaricomycetes</taxon>
        <taxon>Polyporales</taxon>
        <taxon>Cerrenaceae</taxon>
        <taxon>Cerrena</taxon>
    </lineage>
</organism>
<keyword evidence="3" id="KW-1185">Reference proteome</keyword>
<accession>A0AAW0GSF7</accession>
<feature type="compositionally biased region" description="Polar residues" evidence="1">
    <location>
        <begin position="66"/>
        <end position="85"/>
    </location>
</feature>
<evidence type="ECO:0000313" key="2">
    <source>
        <dbReference type="EMBL" id="KAK7692862.1"/>
    </source>
</evidence>
<reference evidence="2 3" key="1">
    <citation type="submission" date="2022-09" db="EMBL/GenBank/DDBJ databases">
        <authorList>
            <person name="Palmer J.M."/>
        </authorList>
    </citation>
    <scope>NUCLEOTIDE SEQUENCE [LARGE SCALE GENOMIC DNA]</scope>
    <source>
        <strain evidence="2 3">DSM 7382</strain>
    </source>
</reference>
<name>A0AAW0GSF7_9APHY</name>
<protein>
    <submittedName>
        <fullName evidence="2">Uncharacterized protein</fullName>
    </submittedName>
</protein>
<proteinExistence type="predicted"/>